<sequence>MPKLATPVQYEPALEGLNDIRPLQLAGESKVVIPYPELC</sequence>
<evidence type="ECO:0000313" key="1">
    <source>
        <dbReference type="EMBL" id="GAI67122.1"/>
    </source>
</evidence>
<accession>X1QF63</accession>
<feature type="non-terminal residue" evidence="1">
    <location>
        <position position="39"/>
    </location>
</feature>
<comment type="caution">
    <text evidence="1">The sequence shown here is derived from an EMBL/GenBank/DDBJ whole genome shotgun (WGS) entry which is preliminary data.</text>
</comment>
<gene>
    <name evidence="1" type="ORF">S06H3_66425</name>
</gene>
<protein>
    <submittedName>
        <fullName evidence="1">Uncharacterized protein</fullName>
    </submittedName>
</protein>
<dbReference type="AlphaFoldDB" id="X1QF63"/>
<dbReference type="EMBL" id="BARV01045261">
    <property type="protein sequence ID" value="GAI67122.1"/>
    <property type="molecule type" value="Genomic_DNA"/>
</dbReference>
<reference evidence="1" key="1">
    <citation type="journal article" date="2014" name="Front. Microbiol.">
        <title>High frequency of phylogenetically diverse reductive dehalogenase-homologous genes in deep subseafloor sedimentary metagenomes.</title>
        <authorList>
            <person name="Kawai M."/>
            <person name="Futagami T."/>
            <person name="Toyoda A."/>
            <person name="Takaki Y."/>
            <person name="Nishi S."/>
            <person name="Hori S."/>
            <person name="Arai W."/>
            <person name="Tsubouchi T."/>
            <person name="Morono Y."/>
            <person name="Uchiyama I."/>
            <person name="Ito T."/>
            <person name="Fujiyama A."/>
            <person name="Inagaki F."/>
            <person name="Takami H."/>
        </authorList>
    </citation>
    <scope>NUCLEOTIDE SEQUENCE</scope>
    <source>
        <strain evidence="1">Expedition CK06-06</strain>
    </source>
</reference>
<proteinExistence type="predicted"/>
<organism evidence="1">
    <name type="scientific">marine sediment metagenome</name>
    <dbReference type="NCBI Taxonomy" id="412755"/>
    <lineage>
        <taxon>unclassified sequences</taxon>
        <taxon>metagenomes</taxon>
        <taxon>ecological metagenomes</taxon>
    </lineage>
</organism>
<name>X1QF63_9ZZZZ</name>